<gene>
    <name evidence="3" type="ORF">FO442_07775</name>
</gene>
<comment type="caution">
    <text evidence="3">The sequence shown here is derived from an EMBL/GenBank/DDBJ whole genome shotgun (WGS) entry which is preliminary data.</text>
</comment>
<dbReference type="AlphaFoldDB" id="A0A556N0D0"/>
<dbReference type="EMBL" id="VLPL01000003">
    <property type="protein sequence ID" value="TSJ45644.1"/>
    <property type="molecule type" value="Genomic_DNA"/>
</dbReference>
<dbReference type="RefSeq" id="WP_144332601.1">
    <property type="nucleotide sequence ID" value="NZ_VLPL01000003.1"/>
</dbReference>
<evidence type="ECO:0000256" key="1">
    <source>
        <dbReference type="SAM" id="Phobius"/>
    </source>
</evidence>
<dbReference type="Pfam" id="PF04024">
    <property type="entry name" value="PspC"/>
    <property type="match status" value="1"/>
</dbReference>
<dbReference type="Proteomes" id="UP000316008">
    <property type="component" value="Unassembled WGS sequence"/>
</dbReference>
<reference evidence="3 4" key="1">
    <citation type="submission" date="2019-07" db="EMBL/GenBank/DDBJ databases">
        <authorList>
            <person name="Huq M.A."/>
        </authorList>
    </citation>
    <scope>NUCLEOTIDE SEQUENCE [LARGE SCALE GENOMIC DNA]</scope>
    <source>
        <strain evidence="3 4">MAH-3</strain>
    </source>
</reference>
<feature type="domain" description="Phage shock protein PspC N-terminal" evidence="2">
    <location>
        <begin position="18"/>
        <end position="61"/>
    </location>
</feature>
<keyword evidence="1" id="KW-0472">Membrane</keyword>
<protein>
    <submittedName>
        <fullName evidence="3">PspC domain-containing protein</fullName>
    </submittedName>
</protein>
<accession>A0A556N0D0</accession>
<organism evidence="3 4">
    <name type="scientific">Fluviicola chungangensis</name>
    <dbReference type="NCBI Taxonomy" id="2597671"/>
    <lineage>
        <taxon>Bacteria</taxon>
        <taxon>Pseudomonadati</taxon>
        <taxon>Bacteroidota</taxon>
        <taxon>Flavobacteriia</taxon>
        <taxon>Flavobacteriales</taxon>
        <taxon>Crocinitomicaceae</taxon>
        <taxon>Fluviicola</taxon>
    </lineage>
</organism>
<sequence>MKRTLQKIAFFFEMRSFGVCSWWATKLGIQTNKVRLGFIYATCIGLGSPLIPYLIMAWILEHKHYFGFRRSKRASIWEL</sequence>
<dbReference type="OrthoDB" id="674853at2"/>
<evidence type="ECO:0000313" key="4">
    <source>
        <dbReference type="Proteomes" id="UP000316008"/>
    </source>
</evidence>
<keyword evidence="1" id="KW-1133">Transmembrane helix</keyword>
<name>A0A556N0D0_9FLAO</name>
<evidence type="ECO:0000259" key="2">
    <source>
        <dbReference type="Pfam" id="PF04024"/>
    </source>
</evidence>
<dbReference type="InterPro" id="IPR007168">
    <property type="entry name" value="Phageshock_PspC_N"/>
</dbReference>
<proteinExistence type="predicted"/>
<keyword evidence="4" id="KW-1185">Reference proteome</keyword>
<feature type="transmembrane region" description="Helical" evidence="1">
    <location>
        <begin position="37"/>
        <end position="60"/>
    </location>
</feature>
<evidence type="ECO:0000313" key="3">
    <source>
        <dbReference type="EMBL" id="TSJ45644.1"/>
    </source>
</evidence>
<keyword evidence="1" id="KW-0812">Transmembrane</keyword>